<reference evidence="2" key="1">
    <citation type="submission" date="2024-07" db="EMBL/GenBank/DDBJ databases">
        <title>Complete genome sequence of Prevotella sp. YM-2024 GTC17253.</title>
        <authorList>
            <person name="Hayashi M."/>
            <person name="Muto Y."/>
            <person name="Tanaka K."/>
            <person name="Niwa H."/>
        </authorList>
    </citation>
    <scope>NUCLEOTIDE SEQUENCE</scope>
    <source>
        <strain evidence="2">GTC17253</strain>
    </source>
</reference>
<feature type="signal peptide" evidence="1">
    <location>
        <begin position="1"/>
        <end position="19"/>
    </location>
</feature>
<feature type="chain" id="PRO_5044323849" description="Leucine-rich repeat domain-containing protein" evidence="1">
    <location>
        <begin position="20"/>
        <end position="685"/>
    </location>
</feature>
<dbReference type="PANTHER" id="PTHR45661">
    <property type="entry name" value="SURFACE ANTIGEN"/>
    <property type="match status" value="1"/>
</dbReference>
<keyword evidence="1" id="KW-0732">Signal</keyword>
<organism evidence="2">
    <name type="scientific">Prevotella sp. GTC17253</name>
    <dbReference type="NCBI Taxonomy" id="3236793"/>
    <lineage>
        <taxon>Bacteria</taxon>
        <taxon>Pseudomonadati</taxon>
        <taxon>Bacteroidota</taxon>
        <taxon>Bacteroidia</taxon>
        <taxon>Bacteroidales</taxon>
        <taxon>Prevotellaceae</taxon>
        <taxon>Prevotella</taxon>
    </lineage>
</organism>
<evidence type="ECO:0008006" key="3">
    <source>
        <dbReference type="Google" id="ProtNLM"/>
    </source>
</evidence>
<protein>
    <recommendedName>
        <fullName evidence="3">Leucine-rich repeat domain-containing protein</fullName>
    </recommendedName>
</protein>
<proteinExistence type="predicted"/>
<dbReference type="Gene3D" id="3.80.10.10">
    <property type="entry name" value="Ribonuclease Inhibitor"/>
    <property type="match status" value="2"/>
</dbReference>
<dbReference type="PANTHER" id="PTHR45661:SF3">
    <property type="entry name" value="IG-LIKE DOMAIN-CONTAINING PROTEIN"/>
    <property type="match status" value="1"/>
</dbReference>
<gene>
    <name evidence="2" type="ORF">GTC17253_11140</name>
</gene>
<evidence type="ECO:0000256" key="1">
    <source>
        <dbReference type="SAM" id="SignalP"/>
    </source>
</evidence>
<dbReference type="EMBL" id="AP035785">
    <property type="protein sequence ID" value="BFO71148.1"/>
    <property type="molecule type" value="Genomic_DNA"/>
</dbReference>
<dbReference type="InterPro" id="IPR032675">
    <property type="entry name" value="LRR_dom_sf"/>
</dbReference>
<evidence type="ECO:0000313" key="2">
    <source>
        <dbReference type="EMBL" id="BFO71148.1"/>
    </source>
</evidence>
<sequence>MKKLLFIIIAILMAVSVQATVKVTSANGIVTIAVEGNAGQIGQLSNGNYEYSSEVSAKQALIKAATHLVITGNINSTDIKTLVSKNQTSNTWTIPTLDMGRATISSIKVEGSGTYSVNEHDFLPNNYTHINATSVVLPVATDGILPHYFGFCFTRDNLKSVTIPKGYTSIGDYAFSHEEKLATIDLPEGLVSIGRNAFDYTAINAITLPNSLKSIGDEAFQQCPNLKTISFPEGFEKLGDKVFERTILLDVYFLGKTAPIVGQSAFDDGSYKGNGGMVDTNYSADLENKFGDTNNGYAERRNYTYAANTMAVLHLRSDLTNDERAKYIDITREYKVEKRGDNKYAAFKDLYYGDMKIWPGQYSYNHTYDNAVAGTLWNGTTTYDKNYMGLHKFSIAVSDINAPNTDTEKWKFSKITPDQWWTICVPFKMTKAQVREVFGENTEVCKLNEVVRDYDKNRITLKFKDDQYQKASGDDAMVIQDHISYMIFPTKALNTGETYTFEGYHREPGYPEPTIVHATKKGIQTAEEQKNVYNYRFIGCYLTNVDKNVNDGKGQPINMPKFSYFLGKSGDKHKFFYQIGTTGKWNPYTATVQIFKENQRVGTDGIDDSFSTDASAGARSISYFGLEDEDPTTGIDEVAIEVGNGATRLVNVYNLNGQLVRQGSEDLNGLPAGVYVVNGKKIMVH</sequence>
<dbReference type="InterPro" id="IPR026906">
    <property type="entry name" value="LRR_5"/>
</dbReference>
<dbReference type="AlphaFoldDB" id="A0AB33INF4"/>
<dbReference type="InterPro" id="IPR053139">
    <property type="entry name" value="Surface_bspA-like"/>
</dbReference>
<accession>A0AB33INF4</accession>
<name>A0AB33INF4_9BACT</name>
<dbReference type="SUPFAM" id="SSF52058">
    <property type="entry name" value="L domain-like"/>
    <property type="match status" value="1"/>
</dbReference>
<dbReference type="Pfam" id="PF13306">
    <property type="entry name" value="LRR_5"/>
    <property type="match status" value="1"/>
</dbReference>